<name>A1CSG7_ASPCL</name>
<dbReference type="Pfam" id="PF22788">
    <property type="entry name" value="COP9_hel_rpt"/>
    <property type="match status" value="1"/>
</dbReference>
<dbReference type="EMBL" id="DS027060">
    <property type="protein sequence ID" value="EAW06254.1"/>
    <property type="molecule type" value="Genomic_DNA"/>
</dbReference>
<dbReference type="STRING" id="344612.A1CSG7"/>
<dbReference type="PANTHER" id="PTHR10758:SF1">
    <property type="entry name" value="COP9 SIGNALOSOME COMPLEX SUBUNIT 3"/>
    <property type="match status" value="1"/>
</dbReference>
<dbReference type="InterPro" id="IPR055089">
    <property type="entry name" value="COP9_N"/>
</dbReference>
<dbReference type="InterPro" id="IPR050756">
    <property type="entry name" value="CSN3"/>
</dbReference>
<dbReference type="PANTHER" id="PTHR10758">
    <property type="entry name" value="26S PROTEASOME NON-ATPASE REGULATORY SUBUNIT 3/COP9 SIGNALOSOME COMPLEX SUBUNIT 3"/>
    <property type="match status" value="1"/>
</dbReference>
<dbReference type="RefSeq" id="XP_001267680.1">
    <property type="nucleotide sequence ID" value="XM_001267679.1"/>
</dbReference>
<dbReference type="eggNOG" id="KOG2582">
    <property type="taxonomic scope" value="Eukaryota"/>
</dbReference>
<dbReference type="OMA" id="NHYHDLV"/>
<evidence type="ECO:0000313" key="4">
    <source>
        <dbReference type="Proteomes" id="UP000006701"/>
    </source>
</evidence>
<reference evidence="3 4" key="1">
    <citation type="journal article" date="2008" name="PLoS Genet.">
        <title>Genomic islands in the pathogenic filamentous fungus Aspergillus fumigatus.</title>
        <authorList>
            <person name="Fedorova N.D."/>
            <person name="Khaldi N."/>
            <person name="Joardar V.S."/>
            <person name="Maiti R."/>
            <person name="Amedeo P."/>
            <person name="Anderson M.J."/>
            <person name="Crabtree J."/>
            <person name="Silva J.C."/>
            <person name="Badger J.H."/>
            <person name="Albarraq A."/>
            <person name="Angiuoli S."/>
            <person name="Bussey H."/>
            <person name="Bowyer P."/>
            <person name="Cotty P.J."/>
            <person name="Dyer P.S."/>
            <person name="Egan A."/>
            <person name="Galens K."/>
            <person name="Fraser-Liggett C.M."/>
            <person name="Haas B.J."/>
            <person name="Inman J.M."/>
            <person name="Kent R."/>
            <person name="Lemieux S."/>
            <person name="Malavazi I."/>
            <person name="Orvis J."/>
            <person name="Roemer T."/>
            <person name="Ronning C.M."/>
            <person name="Sundaram J.P."/>
            <person name="Sutton G."/>
            <person name="Turner G."/>
            <person name="Venter J.C."/>
            <person name="White O.R."/>
            <person name="Whitty B.R."/>
            <person name="Youngman P."/>
            <person name="Wolfe K.H."/>
            <person name="Goldman G.H."/>
            <person name="Wortman J.R."/>
            <person name="Jiang B."/>
            <person name="Denning D.W."/>
            <person name="Nierman W.C."/>
        </authorList>
    </citation>
    <scope>NUCLEOTIDE SEQUENCE [LARGE SCALE GENOMIC DNA]</scope>
    <source>
        <strain evidence="4">ATCC 1007 / CBS 513.65 / DSM 816 / NCTC 3887 / NRRL 1</strain>
    </source>
</reference>
<proteinExistence type="predicted"/>
<dbReference type="GO" id="GO:0006511">
    <property type="term" value="P:ubiquitin-dependent protein catabolic process"/>
    <property type="evidence" value="ECO:0007669"/>
    <property type="project" value="TreeGrafter"/>
</dbReference>
<dbReference type="OrthoDB" id="29061at2759"/>
<evidence type="ECO:0000259" key="2">
    <source>
        <dbReference type="Pfam" id="PF22788"/>
    </source>
</evidence>
<protein>
    <recommendedName>
        <fullName evidence="2">COP9 signalosome complex subunit 3 N-terminal helical repeats domain-containing protein</fullName>
    </recommendedName>
</protein>
<keyword evidence="4" id="KW-1185">Reference proteome</keyword>
<dbReference type="Proteomes" id="UP000006701">
    <property type="component" value="Unassembled WGS sequence"/>
</dbReference>
<keyword evidence="1" id="KW-0963">Cytoplasm</keyword>
<evidence type="ECO:0000313" key="3">
    <source>
        <dbReference type="EMBL" id="EAW06254.1"/>
    </source>
</evidence>
<feature type="domain" description="COP9 signalosome complex subunit 3 N-terminal helical repeats" evidence="2">
    <location>
        <begin position="31"/>
        <end position="295"/>
    </location>
</feature>
<accession>A1CSG7</accession>
<gene>
    <name evidence="3" type="ORF">ACLA_079380</name>
</gene>
<dbReference type="KEGG" id="act:ACLA_079380"/>
<dbReference type="GO" id="GO:0008180">
    <property type="term" value="C:COP9 signalosome"/>
    <property type="evidence" value="ECO:0007669"/>
    <property type="project" value="TreeGrafter"/>
</dbReference>
<evidence type="ECO:0000256" key="1">
    <source>
        <dbReference type="ARBA" id="ARBA00022490"/>
    </source>
</evidence>
<sequence>MTEILARLTAPSAYRYASCEILEDYGRQLRELIAYIKQPRTTADIATAAEFLLDNLDPSLHSASYLFVLHAEIKNHSTKYSKHPPDVLQPGQRLWSKAVECLSVFDPVQVRYAGYEWRQLIELVAQAAQATSKTFLAVQVIKNAILRLDPSSSTFTSTHVLFAKICLSTKSYRHALPVLDKTMCYLPPDTVQCPRVGHGGLLCSEHESNASYITFCSGLSANLTHRDHLEYFLYGAMIYMALKDWDRALHFLSIVISCPVTNAVSMIMIQGYKKWLLVSLLGKGRVVTPPEIISPHVMKVYQSMTLPYRSLACAFENGDVKILQAEIDAGQKIWAADHNMGLVVQTIRALRRSVIVRLGKTFSALATLDVGPRIASFPVSAAELEALISSMLMSEGLGSTLLHSQSHDRHTMLRFQVERTPRSIREGAIQFLIDLENRSLSTLACKIDQSNHDLGLTSEQLQFIRRAKNSAELGYQKGGMTFSDDTVNQDIDEDIMGDH</sequence>
<dbReference type="GeneID" id="4699861"/>
<dbReference type="VEuPathDB" id="FungiDB:ACLA_079380"/>
<organism evidence="3 4">
    <name type="scientific">Aspergillus clavatus (strain ATCC 1007 / CBS 513.65 / DSM 816 / NCTC 3887 / NRRL 1 / QM 1276 / 107)</name>
    <dbReference type="NCBI Taxonomy" id="344612"/>
    <lineage>
        <taxon>Eukaryota</taxon>
        <taxon>Fungi</taxon>
        <taxon>Dikarya</taxon>
        <taxon>Ascomycota</taxon>
        <taxon>Pezizomycotina</taxon>
        <taxon>Eurotiomycetes</taxon>
        <taxon>Eurotiomycetidae</taxon>
        <taxon>Eurotiales</taxon>
        <taxon>Aspergillaceae</taxon>
        <taxon>Aspergillus</taxon>
        <taxon>Aspergillus subgen. Fumigati</taxon>
    </lineage>
</organism>
<dbReference type="HOGENOM" id="CLU_028825_1_1_1"/>
<dbReference type="AlphaFoldDB" id="A1CSG7"/>